<evidence type="ECO:0000313" key="2">
    <source>
        <dbReference type="Proteomes" id="UP001189429"/>
    </source>
</evidence>
<dbReference type="EMBL" id="CAUYUJ010014151">
    <property type="protein sequence ID" value="CAK0837415.1"/>
    <property type="molecule type" value="Genomic_DNA"/>
</dbReference>
<name>A0ABN9SXZ6_9DINO</name>
<sequence length="158" mass="17875">MIEGGKAYEADSKGMRAEAAKGNAVDWKARGPPFVHVFMAACSYIADKKEKMTDPTSTDREQAKISKEMKEFFTDKLEKINVEETADLIMYFRVRMQKKFEGQEQKATVLIRFNPSNPLTPAIANHILRTIEIEGGTKLRGAAPRGPLEREREISRLL</sequence>
<organism evidence="1 2">
    <name type="scientific">Prorocentrum cordatum</name>
    <dbReference type="NCBI Taxonomy" id="2364126"/>
    <lineage>
        <taxon>Eukaryota</taxon>
        <taxon>Sar</taxon>
        <taxon>Alveolata</taxon>
        <taxon>Dinophyceae</taxon>
        <taxon>Prorocentrales</taxon>
        <taxon>Prorocentraceae</taxon>
        <taxon>Prorocentrum</taxon>
    </lineage>
</organism>
<keyword evidence="2" id="KW-1185">Reference proteome</keyword>
<protein>
    <submittedName>
        <fullName evidence="1">Uncharacterized protein</fullName>
    </submittedName>
</protein>
<comment type="caution">
    <text evidence="1">The sequence shown here is derived from an EMBL/GenBank/DDBJ whole genome shotgun (WGS) entry which is preliminary data.</text>
</comment>
<reference evidence="1" key="1">
    <citation type="submission" date="2023-10" db="EMBL/GenBank/DDBJ databases">
        <authorList>
            <person name="Chen Y."/>
            <person name="Shah S."/>
            <person name="Dougan E. K."/>
            <person name="Thang M."/>
            <person name="Chan C."/>
        </authorList>
    </citation>
    <scope>NUCLEOTIDE SEQUENCE [LARGE SCALE GENOMIC DNA]</scope>
</reference>
<gene>
    <name evidence="1" type="ORF">PCOR1329_LOCUS33616</name>
</gene>
<evidence type="ECO:0000313" key="1">
    <source>
        <dbReference type="EMBL" id="CAK0837415.1"/>
    </source>
</evidence>
<proteinExistence type="predicted"/>
<accession>A0ABN9SXZ6</accession>
<dbReference type="Proteomes" id="UP001189429">
    <property type="component" value="Unassembled WGS sequence"/>
</dbReference>